<dbReference type="EMBL" id="FPBF01000003">
    <property type="protein sequence ID" value="SFT88976.1"/>
    <property type="molecule type" value="Genomic_DNA"/>
</dbReference>
<evidence type="ECO:0000313" key="4">
    <source>
        <dbReference type="Proteomes" id="UP000199673"/>
    </source>
</evidence>
<feature type="domain" description="TonB C-terminal" evidence="2">
    <location>
        <begin position="230"/>
        <end position="299"/>
    </location>
</feature>
<protein>
    <submittedName>
        <fullName evidence="3">TonB protein C-terminal</fullName>
    </submittedName>
</protein>
<reference evidence="4" key="1">
    <citation type="submission" date="2016-10" db="EMBL/GenBank/DDBJ databases">
        <authorList>
            <person name="Varghese N."/>
            <person name="Submissions S."/>
        </authorList>
    </citation>
    <scope>NUCLEOTIDE SEQUENCE [LARGE SCALE GENOMIC DNA]</scope>
    <source>
        <strain evidence="4">DSM 23445</strain>
    </source>
</reference>
<dbReference type="Gene3D" id="3.30.1150.10">
    <property type="match status" value="1"/>
</dbReference>
<gene>
    <name evidence="3" type="ORF">SAMN04489724_2584</name>
</gene>
<accession>A0A1I7BP60</accession>
<dbReference type="STRING" id="305507.SAMN04489724_2584"/>
<dbReference type="AlphaFoldDB" id="A0A1I7BP60"/>
<name>A0A1I7BP60_9BACT</name>
<feature type="signal peptide" evidence="1">
    <location>
        <begin position="1"/>
        <end position="24"/>
    </location>
</feature>
<dbReference type="SUPFAM" id="SSF74653">
    <property type="entry name" value="TolA/TonB C-terminal domain"/>
    <property type="match status" value="1"/>
</dbReference>
<organism evidence="3 4">
    <name type="scientific">Algoriphagus locisalis</name>
    <dbReference type="NCBI Taxonomy" id="305507"/>
    <lineage>
        <taxon>Bacteria</taxon>
        <taxon>Pseudomonadati</taxon>
        <taxon>Bacteroidota</taxon>
        <taxon>Cytophagia</taxon>
        <taxon>Cytophagales</taxon>
        <taxon>Cyclobacteriaceae</taxon>
        <taxon>Algoriphagus</taxon>
    </lineage>
</organism>
<keyword evidence="1" id="KW-0732">Signal</keyword>
<keyword evidence="4" id="KW-1185">Reference proteome</keyword>
<dbReference type="Proteomes" id="UP000199673">
    <property type="component" value="Unassembled WGS sequence"/>
</dbReference>
<evidence type="ECO:0000256" key="1">
    <source>
        <dbReference type="SAM" id="SignalP"/>
    </source>
</evidence>
<evidence type="ECO:0000259" key="2">
    <source>
        <dbReference type="Pfam" id="PF03544"/>
    </source>
</evidence>
<evidence type="ECO:0000313" key="3">
    <source>
        <dbReference type="EMBL" id="SFT88976.1"/>
    </source>
</evidence>
<sequence length="299" mass="33594">MRIKAIKCLLFNTVFLLSMVRAFGQGDNCFENASGSYWPVEVGLKKNLTYGNNSYVSTFNGDSVEFEGKYFLVETQSYSNGDVKTKYWRAENEAVFSLNQEKNKQSMELPSNPEIGTRWKSSDQVWSYEVVGLTSSYSTPFCQFSGLLEVKTESSEREETVYNLFYKRGVGMIGLNVNGTPFSYIKPNQKPNERSFIAFGCEEFGTSQEIEKCTNSKISQHIRENLKAPQSAAKGRIVLNVRIGETGEVSEVTVLETVPNGEALEAEAIRVMSSMPKFIPAQVDDNQPIATNLKVPFRF</sequence>
<dbReference type="Pfam" id="PF03544">
    <property type="entry name" value="TonB_C"/>
    <property type="match status" value="1"/>
</dbReference>
<dbReference type="InterPro" id="IPR037682">
    <property type="entry name" value="TonB_C"/>
</dbReference>
<dbReference type="OrthoDB" id="835726at2"/>
<feature type="chain" id="PRO_5011745662" evidence="1">
    <location>
        <begin position="25"/>
        <end position="299"/>
    </location>
</feature>
<proteinExistence type="predicted"/>
<dbReference type="GO" id="GO:0055085">
    <property type="term" value="P:transmembrane transport"/>
    <property type="evidence" value="ECO:0007669"/>
    <property type="project" value="InterPro"/>
</dbReference>
<dbReference type="RefSeq" id="WP_091693655.1">
    <property type="nucleotide sequence ID" value="NZ_FPBF01000003.1"/>
</dbReference>